<dbReference type="AlphaFoldDB" id="A0A0W8EXQ9"/>
<dbReference type="EMBL" id="LNQE01001715">
    <property type="protein sequence ID" value="KUG13450.1"/>
    <property type="molecule type" value="Genomic_DNA"/>
</dbReference>
<evidence type="ECO:0000313" key="1">
    <source>
        <dbReference type="EMBL" id="KUG13450.1"/>
    </source>
</evidence>
<organism evidence="1">
    <name type="scientific">hydrocarbon metagenome</name>
    <dbReference type="NCBI Taxonomy" id="938273"/>
    <lineage>
        <taxon>unclassified sequences</taxon>
        <taxon>metagenomes</taxon>
        <taxon>ecological metagenomes</taxon>
    </lineage>
</organism>
<protein>
    <submittedName>
        <fullName evidence="1">Uncharacterized protein</fullName>
    </submittedName>
</protein>
<gene>
    <name evidence="1" type="ORF">ASZ90_016365</name>
</gene>
<proteinExistence type="predicted"/>
<comment type="caution">
    <text evidence="1">The sequence shown here is derived from an EMBL/GenBank/DDBJ whole genome shotgun (WGS) entry which is preliminary data.</text>
</comment>
<name>A0A0W8EXQ9_9ZZZZ</name>
<accession>A0A0W8EXQ9</accession>
<sequence length="59" mass="6393">MLSSRGFPRAAPGIVLTSPASPLCASVPACILPWQINRDADAVKLRCGRDRVYEQELPV</sequence>
<reference evidence="1" key="1">
    <citation type="journal article" date="2015" name="Proc. Natl. Acad. Sci. U.S.A.">
        <title>Networks of energetic and metabolic interactions define dynamics in microbial communities.</title>
        <authorList>
            <person name="Embree M."/>
            <person name="Liu J.K."/>
            <person name="Al-Bassam M.M."/>
            <person name="Zengler K."/>
        </authorList>
    </citation>
    <scope>NUCLEOTIDE SEQUENCE</scope>
</reference>